<dbReference type="Proteomes" id="UP001187343">
    <property type="component" value="Unassembled WGS sequence"/>
</dbReference>
<protein>
    <recommendedName>
        <fullName evidence="3">Collagenase 3</fullName>
    </recommendedName>
    <alternativeName>
        <fullName evidence="18">Matrix metalloproteinase-13</fullName>
    </alternativeName>
</protein>
<evidence type="ECO:0000256" key="10">
    <source>
        <dbReference type="ARBA" id="ARBA00022801"/>
    </source>
</evidence>
<dbReference type="SMART" id="SM00235">
    <property type="entry name" value="ZnMc"/>
    <property type="match status" value="1"/>
</dbReference>
<feature type="repeat" description="Hemopexin" evidence="22">
    <location>
        <begin position="271"/>
        <end position="320"/>
    </location>
</feature>
<evidence type="ECO:0000256" key="13">
    <source>
        <dbReference type="ARBA" id="ARBA00023049"/>
    </source>
</evidence>
<feature type="region of interest" description="Disordered" evidence="23">
    <location>
        <begin position="472"/>
        <end position="564"/>
    </location>
</feature>
<dbReference type="PRINTS" id="PR00138">
    <property type="entry name" value="MATRIXIN"/>
</dbReference>
<feature type="binding site" evidence="20">
    <location>
        <position position="170"/>
    </location>
    <ligand>
        <name>Ca(2+)</name>
        <dbReference type="ChEBI" id="CHEBI:29108"/>
        <label>3</label>
    </ligand>
</feature>
<feature type="chain" id="PRO_5041658222" description="Collagenase 3" evidence="24">
    <location>
        <begin position="18"/>
        <end position="995"/>
    </location>
</feature>
<feature type="binding site" evidence="20">
    <location>
        <position position="193"/>
    </location>
    <ligand>
        <name>Ca(2+)</name>
        <dbReference type="ChEBI" id="CHEBI:29108"/>
        <label>3</label>
    </ligand>
</feature>
<evidence type="ECO:0000256" key="8">
    <source>
        <dbReference type="ARBA" id="ARBA00022729"/>
    </source>
</evidence>
<feature type="binding site" evidence="20">
    <location>
        <position position="213"/>
    </location>
    <ligand>
        <name>Zn(2+)</name>
        <dbReference type="ChEBI" id="CHEBI:29105"/>
        <label>2</label>
        <note>catalytic</note>
    </ligand>
</feature>
<organism evidence="26 27">
    <name type="scientific">Cirrhinus molitorella</name>
    <name type="common">mud carp</name>
    <dbReference type="NCBI Taxonomy" id="172907"/>
    <lineage>
        <taxon>Eukaryota</taxon>
        <taxon>Metazoa</taxon>
        <taxon>Chordata</taxon>
        <taxon>Craniata</taxon>
        <taxon>Vertebrata</taxon>
        <taxon>Euteleostomi</taxon>
        <taxon>Actinopterygii</taxon>
        <taxon>Neopterygii</taxon>
        <taxon>Teleostei</taxon>
        <taxon>Ostariophysi</taxon>
        <taxon>Cypriniformes</taxon>
        <taxon>Cyprinidae</taxon>
        <taxon>Labeoninae</taxon>
        <taxon>Labeonini</taxon>
        <taxon>Cirrhinus</taxon>
    </lineage>
</organism>
<feature type="binding site" evidence="20">
    <location>
        <position position="217"/>
    </location>
    <ligand>
        <name>Zn(2+)</name>
        <dbReference type="ChEBI" id="CHEBI:29105"/>
        <label>2</label>
        <note>catalytic</note>
    </ligand>
</feature>
<comment type="caution">
    <text evidence="26">The sequence shown here is derived from an EMBL/GenBank/DDBJ whole genome shotgun (WGS) entry which is preliminary data.</text>
</comment>
<evidence type="ECO:0000256" key="21">
    <source>
        <dbReference type="PIRSR" id="PIRSR621190-4"/>
    </source>
</evidence>
<feature type="binding site" evidence="20">
    <location>
        <position position="171"/>
    </location>
    <ligand>
        <name>Ca(2+)</name>
        <dbReference type="ChEBI" id="CHEBI:29108"/>
        <label>3</label>
    </ligand>
</feature>
<dbReference type="SMART" id="SM00120">
    <property type="entry name" value="HX"/>
    <property type="match status" value="4"/>
</dbReference>
<dbReference type="PANTHER" id="PTHR10201">
    <property type="entry name" value="MATRIX METALLOPROTEINASE"/>
    <property type="match status" value="1"/>
</dbReference>
<dbReference type="InterPro" id="IPR021190">
    <property type="entry name" value="Pept_M10A"/>
</dbReference>
<keyword evidence="8 24" id="KW-0732">Signal</keyword>
<evidence type="ECO:0000259" key="25">
    <source>
        <dbReference type="SMART" id="SM00235"/>
    </source>
</evidence>
<evidence type="ECO:0000256" key="15">
    <source>
        <dbReference type="ARBA" id="ARBA00023145"/>
    </source>
</evidence>
<name>A0AA88TQF8_9TELE</name>
<keyword evidence="7 20" id="KW-0479">Metal-binding</keyword>
<dbReference type="InterPro" id="IPR024079">
    <property type="entry name" value="MetalloPept_cat_dom_sf"/>
</dbReference>
<evidence type="ECO:0000256" key="5">
    <source>
        <dbReference type="ARBA" id="ARBA00022530"/>
    </source>
</evidence>
<dbReference type="InterPro" id="IPR033739">
    <property type="entry name" value="M10A_MMP"/>
</dbReference>
<dbReference type="CDD" id="cd04278">
    <property type="entry name" value="ZnMc_MMP"/>
    <property type="match status" value="1"/>
</dbReference>
<keyword evidence="6" id="KW-0645">Protease</keyword>
<feature type="compositionally biased region" description="Basic and acidic residues" evidence="23">
    <location>
        <begin position="550"/>
        <end position="564"/>
    </location>
</feature>
<keyword evidence="14" id="KW-0177">Collagen degradation</keyword>
<keyword evidence="17" id="KW-0325">Glycoprotein</keyword>
<evidence type="ECO:0000256" key="18">
    <source>
        <dbReference type="ARBA" id="ARBA00031807"/>
    </source>
</evidence>
<feature type="binding site" evidence="20">
    <location>
        <position position="231"/>
    </location>
    <ligand>
        <name>Zn(2+)</name>
        <dbReference type="ChEBI" id="CHEBI:29105"/>
        <label>2</label>
        <note>catalytic</note>
    </ligand>
</feature>
<keyword evidence="12 20" id="KW-0106">Calcium</keyword>
<dbReference type="FunFam" id="3.40.390.10:FF:000007">
    <property type="entry name" value="Collagenase 3"/>
    <property type="match status" value="1"/>
</dbReference>
<feature type="compositionally biased region" description="Basic and acidic residues" evidence="23">
    <location>
        <begin position="617"/>
        <end position="629"/>
    </location>
</feature>
<feature type="binding site" evidence="20">
    <location>
        <position position="223"/>
    </location>
    <ligand>
        <name>Zn(2+)</name>
        <dbReference type="ChEBI" id="CHEBI:29105"/>
        <label>2</label>
        <note>catalytic</note>
    </ligand>
</feature>
<evidence type="ECO:0000256" key="3">
    <source>
        <dbReference type="ARBA" id="ARBA00018037"/>
    </source>
</evidence>
<dbReference type="GO" id="GO:0008270">
    <property type="term" value="F:zinc ion binding"/>
    <property type="evidence" value="ECO:0007669"/>
    <property type="project" value="InterPro"/>
</dbReference>
<accession>A0AA88TQF8</accession>
<dbReference type="InterPro" id="IPR002477">
    <property type="entry name" value="Peptidoglycan-bd-like"/>
</dbReference>
<feature type="compositionally biased region" description="Basic and acidic residues" evidence="23">
    <location>
        <begin position="652"/>
        <end position="664"/>
    </location>
</feature>
<dbReference type="SUPFAM" id="SSF52540">
    <property type="entry name" value="P-loop containing nucleoside triphosphate hydrolases"/>
    <property type="match status" value="1"/>
</dbReference>
<dbReference type="GO" id="GO:0006508">
    <property type="term" value="P:proteolysis"/>
    <property type="evidence" value="ECO:0007669"/>
    <property type="project" value="UniProtKB-KW"/>
</dbReference>
<feature type="binding site" evidence="20">
    <location>
        <position position="119"/>
    </location>
    <ligand>
        <name>Ca(2+)</name>
        <dbReference type="ChEBI" id="CHEBI:29108"/>
        <label>1</label>
    </ligand>
</feature>
<feature type="binding site" evidence="20">
    <location>
        <position position="196"/>
    </location>
    <ligand>
        <name>Ca(2+)</name>
        <dbReference type="ChEBI" id="CHEBI:29108"/>
        <label>1</label>
    </ligand>
</feature>
<gene>
    <name evidence="26" type="ORF">Q8A67_018128</name>
</gene>
<dbReference type="GO" id="GO:0005615">
    <property type="term" value="C:extracellular space"/>
    <property type="evidence" value="ECO:0007669"/>
    <property type="project" value="TreeGrafter"/>
</dbReference>
<evidence type="ECO:0000256" key="22">
    <source>
        <dbReference type="PROSITE-ProRule" id="PRU01011"/>
    </source>
</evidence>
<evidence type="ECO:0000256" key="2">
    <source>
        <dbReference type="ARBA" id="ARBA00010370"/>
    </source>
</evidence>
<evidence type="ECO:0000256" key="4">
    <source>
        <dbReference type="ARBA" id="ARBA00022525"/>
    </source>
</evidence>
<evidence type="ECO:0000256" key="1">
    <source>
        <dbReference type="ARBA" id="ARBA00004498"/>
    </source>
</evidence>
<feature type="active site" evidence="19">
    <location>
        <position position="214"/>
    </location>
</feature>
<dbReference type="Pfam" id="PF01471">
    <property type="entry name" value="PG_binding_1"/>
    <property type="match status" value="1"/>
</dbReference>
<dbReference type="SUPFAM" id="SSF55486">
    <property type="entry name" value="Metalloproteases ('zincins'), catalytic domain"/>
    <property type="match status" value="1"/>
</dbReference>
<evidence type="ECO:0000313" key="26">
    <source>
        <dbReference type="EMBL" id="KAK2880860.1"/>
    </source>
</evidence>
<dbReference type="GO" id="GO:0030198">
    <property type="term" value="P:extracellular matrix organization"/>
    <property type="evidence" value="ECO:0007669"/>
    <property type="project" value="TreeGrafter"/>
</dbReference>
<keyword evidence="27" id="KW-1185">Reference proteome</keyword>
<dbReference type="Pfam" id="PF00413">
    <property type="entry name" value="Peptidase_M10"/>
    <property type="match status" value="1"/>
</dbReference>
<comment type="cofactor">
    <cofactor evidence="20">
        <name>Ca(2+)</name>
        <dbReference type="ChEBI" id="CHEBI:29108"/>
    </cofactor>
    <text evidence="20">Can bind about 5 Ca(2+) ions per subunit.</text>
</comment>
<feature type="binding site" description="in inhibited form" evidence="20">
    <location>
        <position position="87"/>
    </location>
    <ligand>
        <name>Zn(2+)</name>
        <dbReference type="ChEBI" id="CHEBI:29105"/>
        <label>2</label>
        <note>catalytic</note>
    </ligand>
</feature>
<keyword evidence="10" id="KW-0378">Hydrolase</keyword>
<dbReference type="AlphaFoldDB" id="A0AA88TQF8"/>
<evidence type="ECO:0000313" key="27">
    <source>
        <dbReference type="Proteomes" id="UP001187343"/>
    </source>
</evidence>
<feature type="region of interest" description="Disordered" evidence="23">
    <location>
        <begin position="608"/>
        <end position="668"/>
    </location>
</feature>
<dbReference type="Pfam" id="PF00045">
    <property type="entry name" value="Hemopexin"/>
    <property type="match status" value="2"/>
</dbReference>
<comment type="cofactor">
    <cofactor evidence="20">
        <name>Zn(2+)</name>
        <dbReference type="ChEBI" id="CHEBI:29105"/>
    </cofactor>
    <text evidence="20">Binds 2 Zn(2+) ions per subunit.</text>
</comment>
<feature type="region of interest" description="Disordered" evidence="23">
    <location>
        <begin position="973"/>
        <end position="995"/>
    </location>
</feature>
<evidence type="ECO:0000256" key="17">
    <source>
        <dbReference type="ARBA" id="ARBA00023180"/>
    </source>
</evidence>
<feature type="region of interest" description="Disordered" evidence="23">
    <location>
        <begin position="749"/>
        <end position="772"/>
    </location>
</feature>
<feature type="binding site" evidence="20">
    <location>
        <position position="163"/>
    </location>
    <ligand>
        <name>Zn(2+)</name>
        <dbReference type="ChEBI" id="CHEBI:29105"/>
        <label>1</label>
    </ligand>
</feature>
<evidence type="ECO:0000256" key="6">
    <source>
        <dbReference type="ARBA" id="ARBA00022670"/>
    </source>
</evidence>
<feature type="binding site" evidence="20">
    <location>
        <position position="327"/>
    </location>
    <ligand>
        <name>Ca(2+)</name>
        <dbReference type="ChEBI" id="CHEBI:29108"/>
        <label>5</label>
    </ligand>
</feature>
<dbReference type="InterPro" id="IPR036365">
    <property type="entry name" value="PGBD-like_sf"/>
</dbReference>
<feature type="modified residue" description="Phosphotyrosine; by PKDCC" evidence="21">
    <location>
        <position position="356"/>
    </location>
</feature>
<feature type="binding site" evidence="20">
    <location>
        <position position="325"/>
    </location>
    <ligand>
        <name>Ca(2+)</name>
        <dbReference type="ChEBI" id="CHEBI:29108"/>
        <label>4</label>
    </ligand>
</feature>
<proteinExistence type="inferred from homology"/>
<dbReference type="Pfam" id="PF13671">
    <property type="entry name" value="AAA_33"/>
    <property type="match status" value="1"/>
</dbReference>
<dbReference type="EMBL" id="JAUYZG010000018">
    <property type="protein sequence ID" value="KAK2880860.1"/>
    <property type="molecule type" value="Genomic_DNA"/>
</dbReference>
<keyword evidence="9" id="KW-0677">Repeat</keyword>
<evidence type="ECO:0000256" key="9">
    <source>
        <dbReference type="ARBA" id="ARBA00022737"/>
    </source>
</evidence>
<feature type="binding site" evidence="20">
    <location>
        <position position="189"/>
    </location>
    <ligand>
        <name>Ca(2+)</name>
        <dbReference type="ChEBI" id="CHEBI:29108"/>
        <label>2</label>
    </ligand>
</feature>
<feature type="binding site" evidence="20">
    <location>
        <position position="375"/>
    </location>
    <ligand>
        <name>Ca(2+)</name>
        <dbReference type="ChEBI" id="CHEBI:29108"/>
        <label>5</label>
    </ligand>
</feature>
<feature type="binding site" evidence="20">
    <location>
        <position position="178"/>
    </location>
    <ligand>
        <name>Zn(2+)</name>
        <dbReference type="ChEBI" id="CHEBI:29105"/>
        <label>1</label>
    </ligand>
</feature>
<evidence type="ECO:0000256" key="24">
    <source>
        <dbReference type="SAM" id="SignalP"/>
    </source>
</evidence>
<feature type="compositionally biased region" description="Low complexity" evidence="23">
    <location>
        <begin position="505"/>
        <end position="515"/>
    </location>
</feature>
<sequence length="995" mass="112940">MELTAVVLLVIAAHALGKPIATEEKDKMLLAEKYLRRFYGMPVGLQGKGKSSDLMQQKIREMQAFYKLEVTGKLDDNTLEIMEMARCGVPDVAEYNHFPRDLKWKTTNVTFRILNYTPDLKKADVDRAVRTAFNTWSKVTPLKFKKLYQGTADIMISFGAKEHGDFNPFDGPEGLLAHAYPPGNGIGGDTHFDEDETWTKDFHAFNLYLVATHEFGHALGMAHSSDPGSLMYPVYSYGKGFPLSEDDIKGIQSLYGENPDHGKVNPKPDAPTKCDPELSFDAVTELRGETIIFKDRFYWRLHPQMPEPEQTLIKNTWPEIPNQVDAAYENPEKDIVIIFSGIRMWALNGYTLVDGYPKYIHTLGLPKTVRKIDAAVNIRGTGKTLLFADEEYWSYDEEKGTMDRGYPRSIEEDFPGIGDEVDAAAYHYGYLYFYHEHMQFEYSFSSRKVMRIMRANSILNFFTRQMLNVNASESTSPPDGGYVEKPYETTPLTHSDGLRVTPGANSSNNQTNNQSEYAFLPDGSVLKTQQDVNPDGGELDPSTQIQTDTNVKEDANTCSTEKTERERVIRELSITSTSFIGPVCRPEPSIEQELSEFYKELEEVNKVDVSEDTTPVEQHDLHPSSKPKSDQPNGTNIPVVVTDHGRAYRPYPDPHERNQKDPKRWRPRLQCNVNDFGRGGYPEPWYPPPPWVPSDPRGQIFPPPASGGAIMYPPDMRPQENVFHSLHANNNSWGPWEGPPLASNRWHEQNRGFQSQEHSGFPEEYQSSSSHWQQHYHEKEQYQHCNNIALVLILLRGVPGSGKSTLARELLSTGPSGVILSTDDYFFQDSRYEFDSALLGDAHDWNQKRAEQAMLEGRSPVIIDNTNVKAWEMKPYVEMALDNGYRVDFFEPDTRWKYDPAQLEKRNKHGVPRETIAKMLDGFERPMNVDIVMNSVIGTNWRHFEADRRITVVGEASGARTFSNKRALIGEHGSLQESSHGWQNHLPAGGEGDLR</sequence>
<evidence type="ECO:0000256" key="12">
    <source>
        <dbReference type="ARBA" id="ARBA00022837"/>
    </source>
</evidence>
<dbReference type="CDD" id="cd00094">
    <property type="entry name" value="HX"/>
    <property type="match status" value="1"/>
</dbReference>
<reference evidence="26" key="1">
    <citation type="submission" date="2023-08" db="EMBL/GenBank/DDBJ databases">
        <title>Chromosome-level Genome Assembly of mud carp (Cirrhinus molitorella).</title>
        <authorList>
            <person name="Liu H."/>
        </authorList>
    </citation>
    <scope>NUCLEOTIDE SEQUENCE</scope>
    <source>
        <strain evidence="26">Prfri</strain>
        <tissue evidence="26">Muscle</tissue>
    </source>
</reference>
<feature type="repeat" description="Hemopexin" evidence="22">
    <location>
        <begin position="369"/>
        <end position="417"/>
    </location>
</feature>
<dbReference type="Gene3D" id="2.110.10.10">
    <property type="entry name" value="Hemopexin-like domain"/>
    <property type="match status" value="1"/>
</dbReference>
<feature type="binding site" evidence="20">
    <location>
        <position position="175"/>
    </location>
    <ligand>
        <name>Ca(2+)</name>
        <dbReference type="ChEBI" id="CHEBI:29108"/>
        <label>3</label>
    </ligand>
</feature>
<dbReference type="PROSITE" id="PS51642">
    <property type="entry name" value="HEMOPEXIN_2"/>
    <property type="match status" value="3"/>
</dbReference>
<feature type="binding site" evidence="20">
    <location>
        <position position="281"/>
    </location>
    <ligand>
        <name>Ca(2+)</name>
        <dbReference type="ChEBI" id="CHEBI:29108"/>
        <label>4</label>
    </ligand>
</feature>
<feature type="binding site" evidence="20">
    <location>
        <position position="187"/>
    </location>
    <ligand>
        <name>Ca(2+)</name>
        <dbReference type="ChEBI" id="CHEBI:29108"/>
        <label>2</label>
    </ligand>
</feature>
<evidence type="ECO:0000256" key="7">
    <source>
        <dbReference type="ARBA" id="ARBA00022723"/>
    </source>
</evidence>
<dbReference type="InterPro" id="IPR036375">
    <property type="entry name" value="Hemopexin-like_dom_sf"/>
</dbReference>
<comment type="subcellular location">
    <subcellularLocation>
        <location evidence="1">Secreted</location>
        <location evidence="1">Extracellular space</location>
        <location evidence="1">Extracellular matrix</location>
    </subcellularLocation>
</comment>
<feature type="binding site" evidence="20">
    <location>
        <position position="153"/>
    </location>
    <ligand>
        <name>Ca(2+)</name>
        <dbReference type="ChEBI" id="CHEBI:29108"/>
        <label>2</label>
    </ligand>
</feature>
<feature type="binding site" evidence="20">
    <location>
        <position position="422"/>
    </location>
    <ligand>
        <name>Ca(2+)</name>
        <dbReference type="ChEBI" id="CHEBI:29108"/>
        <label>4</label>
    </ligand>
</feature>
<evidence type="ECO:0000256" key="19">
    <source>
        <dbReference type="PIRSR" id="PIRSR621190-1"/>
    </source>
</evidence>
<dbReference type="InterPro" id="IPR018487">
    <property type="entry name" value="Hemopexin-like_repeat"/>
</dbReference>
<dbReference type="InterPro" id="IPR000585">
    <property type="entry name" value="Hemopexin-like_dom"/>
</dbReference>
<dbReference type="SUPFAM" id="SSF47090">
    <property type="entry name" value="PGBD-like"/>
    <property type="match status" value="1"/>
</dbReference>
<feature type="binding site" evidence="20">
    <location>
        <position position="196"/>
    </location>
    <ligand>
        <name>Ca(2+)</name>
        <dbReference type="ChEBI" id="CHEBI:29108"/>
        <label>3</label>
    </ligand>
</feature>
<keyword evidence="11 20" id="KW-0862">Zinc</keyword>
<evidence type="ECO:0000256" key="14">
    <source>
        <dbReference type="ARBA" id="ARBA00023105"/>
    </source>
</evidence>
<dbReference type="InterPro" id="IPR006026">
    <property type="entry name" value="Peptidase_Metallo"/>
</dbReference>
<dbReference type="Gene3D" id="3.40.390.10">
    <property type="entry name" value="Collagenase (Catalytic Domain)"/>
    <property type="match status" value="1"/>
</dbReference>
<dbReference type="GO" id="GO:0004222">
    <property type="term" value="F:metalloendopeptidase activity"/>
    <property type="evidence" value="ECO:0007669"/>
    <property type="project" value="InterPro"/>
</dbReference>
<dbReference type="FunFam" id="2.110.10.10:FF:000002">
    <property type="entry name" value="Matrix metallopeptidase 3"/>
    <property type="match status" value="1"/>
</dbReference>
<evidence type="ECO:0000256" key="16">
    <source>
        <dbReference type="ARBA" id="ARBA00023157"/>
    </source>
</evidence>
<feature type="binding site" evidence="20">
    <location>
        <position position="165"/>
    </location>
    <ligand>
        <name>Zn(2+)</name>
        <dbReference type="ChEBI" id="CHEBI:29105"/>
        <label>1</label>
    </ligand>
</feature>
<feature type="repeat" description="Hemopexin" evidence="22">
    <location>
        <begin position="321"/>
        <end position="367"/>
    </location>
</feature>
<evidence type="ECO:0000256" key="20">
    <source>
        <dbReference type="PIRSR" id="PIRSR621190-2"/>
    </source>
</evidence>
<dbReference type="PROSITE" id="PS00024">
    <property type="entry name" value="HEMOPEXIN"/>
    <property type="match status" value="1"/>
</dbReference>
<keyword evidence="4" id="KW-0964">Secreted</keyword>
<evidence type="ECO:0000256" key="11">
    <source>
        <dbReference type="ARBA" id="ARBA00022833"/>
    </source>
</evidence>
<dbReference type="PANTHER" id="PTHR10201:SF165">
    <property type="entry name" value="COLLAGENASE 3"/>
    <property type="match status" value="1"/>
</dbReference>
<feature type="domain" description="Peptidase metallopeptidase" evidence="25">
    <location>
        <begin position="100"/>
        <end position="257"/>
    </location>
</feature>
<dbReference type="InterPro" id="IPR018486">
    <property type="entry name" value="Hemopexin_CS"/>
</dbReference>
<feature type="compositionally biased region" description="Low complexity" evidence="23">
    <location>
        <begin position="763"/>
        <end position="772"/>
    </location>
</feature>
<dbReference type="SUPFAM" id="SSF50923">
    <property type="entry name" value="Hemopexin-like domain"/>
    <property type="match status" value="1"/>
</dbReference>
<dbReference type="Gene3D" id="3.40.50.300">
    <property type="entry name" value="P-loop containing nucleotide triphosphate hydrolases"/>
    <property type="match status" value="1"/>
</dbReference>
<keyword evidence="15" id="KW-0865">Zymogen</keyword>
<comment type="similarity">
    <text evidence="2">Belongs to the peptidase M10A family.</text>
</comment>
<feature type="signal peptide" evidence="24">
    <location>
        <begin position="1"/>
        <end position="17"/>
    </location>
</feature>
<dbReference type="GO" id="GO:0030574">
    <property type="term" value="P:collagen catabolic process"/>
    <property type="evidence" value="ECO:0007669"/>
    <property type="project" value="UniProtKB-KW"/>
</dbReference>
<dbReference type="GO" id="GO:0031012">
    <property type="term" value="C:extracellular matrix"/>
    <property type="evidence" value="ECO:0007669"/>
    <property type="project" value="InterPro"/>
</dbReference>
<evidence type="ECO:0000256" key="23">
    <source>
        <dbReference type="SAM" id="MobiDB-lite"/>
    </source>
</evidence>
<keyword evidence="5" id="KW-0272">Extracellular matrix</keyword>
<keyword evidence="13" id="KW-0482">Metalloprotease</keyword>
<dbReference type="InterPro" id="IPR027417">
    <property type="entry name" value="P-loop_NTPase"/>
</dbReference>
<feature type="binding site" evidence="20">
    <location>
        <position position="191"/>
    </location>
    <ligand>
        <name>Zn(2+)</name>
        <dbReference type="ChEBI" id="CHEBI:29105"/>
        <label>1</label>
    </ligand>
</feature>
<keyword evidence="16" id="KW-1015">Disulfide bond</keyword>
<dbReference type="InterPro" id="IPR001818">
    <property type="entry name" value="Pept_M10_metallopeptidase"/>
</dbReference>